<keyword evidence="1" id="KW-0645">Protease</keyword>
<feature type="region of interest" description="Disordered" evidence="2">
    <location>
        <begin position="131"/>
        <end position="192"/>
    </location>
</feature>
<dbReference type="InterPro" id="IPR054722">
    <property type="entry name" value="PolX-like_BBD"/>
</dbReference>
<dbReference type="InterPro" id="IPR012337">
    <property type="entry name" value="RNaseH-like_sf"/>
</dbReference>
<dbReference type="EMBL" id="BQNB010020886">
    <property type="protein sequence ID" value="GJU00673.1"/>
    <property type="molecule type" value="Genomic_DNA"/>
</dbReference>
<sequence>MACDVSWKSRLSTLNDKNVLLKTQVDSVVKETENIKLEYQKLFNSIKATLTQHQKELDKLIKHVKQKTYAYADVRSQNQDLLMTISKLKNKIKTIEKGKNVNTKFDKSETSGTLLCVTPLPKNIAVKAKKVSNTKVNADRSKPVTSHSIPKNEQSQKQSVESSNSVRRPKSKDTKSKNRVLKNTNDKSSSVHVQKVSSSVSIDFNKRETMNSTLVLWIVDSGCSKHITGNLSLLRNFIEKFMGTAHFGNDHFAAITGYVDYVQGNLTICHVYYVESLGHNLFSVGQFCDGDLEVAFRSNTCYVWNLEGGDLSTGSRESNLYTISISKLVASSPVCLMFKATSTKSWLWHRRLSYLNFVTINQLTSRYLVDGLPKFKYDKDHLCSACEQGKSKKSSFPPKLVPSTKSKLELLYMDLCGPMRVESINGIKYILVIVDDYSRYTWAQILKIRTGNGTEFKNEKLRSFYAKLGIVYHTSIARTPQQNGVVERRNHTLVEVARIMLMFLKTLEFLWAEAIATACFTQNRSIVDT</sequence>
<gene>
    <name evidence="4" type="ORF">Tco_1111011</name>
</gene>
<comment type="caution">
    <text evidence="4">The sequence shown here is derived from an EMBL/GenBank/DDBJ whole genome shotgun (WGS) entry which is preliminary data.</text>
</comment>
<dbReference type="PROSITE" id="PS50994">
    <property type="entry name" value="INTEGRASE"/>
    <property type="match status" value="1"/>
</dbReference>
<organism evidence="4 5">
    <name type="scientific">Tanacetum coccineum</name>
    <dbReference type="NCBI Taxonomy" id="301880"/>
    <lineage>
        <taxon>Eukaryota</taxon>
        <taxon>Viridiplantae</taxon>
        <taxon>Streptophyta</taxon>
        <taxon>Embryophyta</taxon>
        <taxon>Tracheophyta</taxon>
        <taxon>Spermatophyta</taxon>
        <taxon>Magnoliopsida</taxon>
        <taxon>eudicotyledons</taxon>
        <taxon>Gunneridae</taxon>
        <taxon>Pentapetalae</taxon>
        <taxon>asterids</taxon>
        <taxon>campanulids</taxon>
        <taxon>Asterales</taxon>
        <taxon>Asteraceae</taxon>
        <taxon>Asteroideae</taxon>
        <taxon>Anthemideae</taxon>
        <taxon>Anthemidinae</taxon>
        <taxon>Tanacetum</taxon>
    </lineage>
</organism>
<evidence type="ECO:0000256" key="1">
    <source>
        <dbReference type="ARBA" id="ARBA00022670"/>
    </source>
</evidence>
<proteinExistence type="predicted"/>
<dbReference type="SUPFAM" id="SSF53098">
    <property type="entry name" value="Ribonuclease H-like"/>
    <property type="match status" value="1"/>
</dbReference>
<dbReference type="Pfam" id="PF13976">
    <property type="entry name" value="gag_pre-integrs"/>
    <property type="match status" value="1"/>
</dbReference>
<evidence type="ECO:0000259" key="3">
    <source>
        <dbReference type="PROSITE" id="PS50994"/>
    </source>
</evidence>
<dbReference type="PANTHER" id="PTHR42648">
    <property type="entry name" value="TRANSPOSASE, PUTATIVE-RELATED"/>
    <property type="match status" value="1"/>
</dbReference>
<accession>A0ABQ5IMW1</accession>
<reference evidence="4" key="2">
    <citation type="submission" date="2022-01" db="EMBL/GenBank/DDBJ databases">
        <authorList>
            <person name="Yamashiro T."/>
            <person name="Shiraishi A."/>
            <person name="Satake H."/>
            <person name="Nakayama K."/>
        </authorList>
    </citation>
    <scope>NUCLEOTIDE SEQUENCE</scope>
</reference>
<protein>
    <submittedName>
        <fullName evidence="4">Retrovirus-related pol polyprotein from transposon TNT 1-94</fullName>
    </submittedName>
</protein>
<keyword evidence="5" id="KW-1185">Reference proteome</keyword>
<dbReference type="Proteomes" id="UP001151760">
    <property type="component" value="Unassembled WGS sequence"/>
</dbReference>
<dbReference type="PANTHER" id="PTHR42648:SF18">
    <property type="entry name" value="RETROTRANSPOSON, UNCLASSIFIED-LIKE PROTEIN"/>
    <property type="match status" value="1"/>
</dbReference>
<dbReference type="Gene3D" id="3.30.420.10">
    <property type="entry name" value="Ribonuclease H-like superfamily/Ribonuclease H"/>
    <property type="match status" value="2"/>
</dbReference>
<evidence type="ECO:0000313" key="5">
    <source>
        <dbReference type="Proteomes" id="UP001151760"/>
    </source>
</evidence>
<keyword evidence="1" id="KW-0378">Hydrolase</keyword>
<evidence type="ECO:0000256" key="2">
    <source>
        <dbReference type="SAM" id="MobiDB-lite"/>
    </source>
</evidence>
<dbReference type="InterPro" id="IPR001584">
    <property type="entry name" value="Integrase_cat-core"/>
</dbReference>
<dbReference type="InterPro" id="IPR025724">
    <property type="entry name" value="GAG-pre-integrase_dom"/>
</dbReference>
<name>A0ABQ5IMW1_9ASTR</name>
<dbReference type="InterPro" id="IPR036397">
    <property type="entry name" value="RNaseH_sf"/>
</dbReference>
<dbReference type="Pfam" id="PF22936">
    <property type="entry name" value="Pol_BBD"/>
    <property type="match status" value="1"/>
</dbReference>
<feature type="domain" description="Integrase catalytic" evidence="3">
    <location>
        <begin position="448"/>
        <end position="529"/>
    </location>
</feature>
<reference evidence="4" key="1">
    <citation type="journal article" date="2022" name="Int. J. Mol. Sci.">
        <title>Draft Genome of Tanacetum Coccineum: Genomic Comparison of Closely Related Tanacetum-Family Plants.</title>
        <authorList>
            <person name="Yamashiro T."/>
            <person name="Shiraishi A."/>
            <person name="Nakayama K."/>
            <person name="Satake H."/>
        </authorList>
    </citation>
    <scope>NUCLEOTIDE SEQUENCE</scope>
</reference>
<feature type="compositionally biased region" description="Polar residues" evidence="2">
    <location>
        <begin position="143"/>
        <end position="166"/>
    </location>
</feature>
<dbReference type="InterPro" id="IPR039537">
    <property type="entry name" value="Retrotran_Ty1/copia-like"/>
</dbReference>
<evidence type="ECO:0000313" key="4">
    <source>
        <dbReference type="EMBL" id="GJU00673.1"/>
    </source>
</evidence>